<feature type="non-terminal residue" evidence="2">
    <location>
        <position position="1"/>
    </location>
</feature>
<protein>
    <submittedName>
        <fullName evidence="2">Uncharacterized protein</fullName>
    </submittedName>
</protein>
<name>A0A0K8T8Z9_LYGHE</name>
<sequence>LRCREMKCAVVVVLCGLSATFAVGRQQQQQHREGNSYYKRDSYGKVYDYQGSSYDDYSHSSTALPVTYDNGLSHHPNTYDSYGNHVQSYSGQHETYPNQHETYSNHQQYIEQPNVVDLNNNLHYSEPPKYQDFVQYAPQDARYYPDVQNVAPHPTHPTPVQYGVPLAPYPVQYNQYQNGPQSSPQNYNYDDIFGGMLAPTPAVVAVTQSKPTTTKATTTAQPTTQQHNNIFSLLLSLSQASSSLSLPGTTRRPASTAATTLATAQPSPKAQVYSFANFPPPFQSPQVFYPPPPQRRIFSQIFG</sequence>
<organism evidence="2">
    <name type="scientific">Lygus hesperus</name>
    <name type="common">Western plant bug</name>
    <dbReference type="NCBI Taxonomy" id="30085"/>
    <lineage>
        <taxon>Eukaryota</taxon>
        <taxon>Metazoa</taxon>
        <taxon>Ecdysozoa</taxon>
        <taxon>Arthropoda</taxon>
        <taxon>Hexapoda</taxon>
        <taxon>Insecta</taxon>
        <taxon>Pterygota</taxon>
        <taxon>Neoptera</taxon>
        <taxon>Paraneoptera</taxon>
        <taxon>Hemiptera</taxon>
        <taxon>Heteroptera</taxon>
        <taxon>Panheteroptera</taxon>
        <taxon>Cimicomorpha</taxon>
        <taxon>Miridae</taxon>
        <taxon>Mirini</taxon>
        <taxon>Lygus</taxon>
    </lineage>
</organism>
<keyword evidence="1" id="KW-0732">Signal</keyword>
<feature type="chain" id="PRO_5005519866" evidence="1">
    <location>
        <begin position="25"/>
        <end position="303"/>
    </location>
</feature>
<proteinExistence type="predicted"/>
<evidence type="ECO:0000313" key="2">
    <source>
        <dbReference type="EMBL" id="JAG61989.1"/>
    </source>
</evidence>
<dbReference type="AlphaFoldDB" id="A0A0K8T8Z9"/>
<accession>A0A0K8T8Z9</accession>
<evidence type="ECO:0000256" key="1">
    <source>
        <dbReference type="SAM" id="SignalP"/>
    </source>
</evidence>
<feature type="signal peptide" evidence="1">
    <location>
        <begin position="1"/>
        <end position="24"/>
    </location>
</feature>
<reference evidence="2" key="1">
    <citation type="submission" date="2014-09" db="EMBL/GenBank/DDBJ databases">
        <authorList>
            <person name="Magalhaes I.L.F."/>
            <person name="Oliveira U."/>
            <person name="Santos F.R."/>
            <person name="Vidigal T.H.D.A."/>
            <person name="Brescovit A.D."/>
            <person name="Santos A.J."/>
        </authorList>
    </citation>
    <scope>NUCLEOTIDE SEQUENCE</scope>
</reference>
<dbReference type="EMBL" id="GBRD01003832">
    <property type="protein sequence ID" value="JAG61989.1"/>
    <property type="molecule type" value="Transcribed_RNA"/>
</dbReference>